<dbReference type="InterPro" id="IPR005906">
    <property type="entry name" value="LysW"/>
</dbReference>
<dbReference type="Pfam" id="PF21344">
    <property type="entry name" value="Zn_ribbon_LysW"/>
    <property type="match status" value="1"/>
</dbReference>
<dbReference type="Gene3D" id="2.20.28.160">
    <property type="match status" value="1"/>
</dbReference>
<organism evidence="1 2">
    <name type="scientific">Effusibacillus lacus</name>
    <dbReference type="NCBI Taxonomy" id="1348429"/>
    <lineage>
        <taxon>Bacteria</taxon>
        <taxon>Bacillati</taxon>
        <taxon>Bacillota</taxon>
        <taxon>Bacilli</taxon>
        <taxon>Bacillales</taxon>
        <taxon>Alicyclobacillaceae</taxon>
        <taxon>Effusibacillus</taxon>
    </lineage>
</organism>
<gene>
    <name evidence="1" type="ORF">EFBL_3339</name>
</gene>
<protein>
    <recommendedName>
        <fullName evidence="3">Lysine biosynthesis protein LysW</fullName>
    </recommendedName>
</protein>
<accession>A0A292YRU4</accession>
<dbReference type="RefSeq" id="WP_103143252.1">
    <property type="nucleotide sequence ID" value="NZ_BDUF01000106.1"/>
</dbReference>
<dbReference type="Proteomes" id="UP000217785">
    <property type="component" value="Unassembled WGS sequence"/>
</dbReference>
<dbReference type="EMBL" id="BDUF01000106">
    <property type="protein sequence ID" value="GAX91649.1"/>
    <property type="molecule type" value="Genomic_DNA"/>
</dbReference>
<name>A0A292YRU4_9BACL</name>
<sequence length="49" mass="5501">MHGKIIKKASCPICDQEVELPDDVQPGNKINCCGKEFIVTYEWGSYALE</sequence>
<evidence type="ECO:0000313" key="2">
    <source>
        <dbReference type="Proteomes" id="UP000217785"/>
    </source>
</evidence>
<evidence type="ECO:0008006" key="3">
    <source>
        <dbReference type="Google" id="ProtNLM"/>
    </source>
</evidence>
<evidence type="ECO:0000313" key="1">
    <source>
        <dbReference type="EMBL" id="GAX91649.1"/>
    </source>
</evidence>
<keyword evidence="2" id="KW-1185">Reference proteome</keyword>
<proteinExistence type="predicted"/>
<dbReference type="AlphaFoldDB" id="A0A292YRU4"/>
<reference evidence="2" key="1">
    <citation type="submission" date="2017-07" db="EMBL/GenBank/DDBJ databases">
        <title>Draft genome sequence of Effusibacillus lacus strain skLN1.</title>
        <authorList>
            <person name="Watanabe M."/>
            <person name="Kojima H."/>
            <person name="Fukui M."/>
        </authorList>
    </citation>
    <scope>NUCLEOTIDE SEQUENCE [LARGE SCALE GENOMIC DNA]</scope>
    <source>
        <strain evidence="2">skLN1</strain>
    </source>
</reference>
<comment type="caution">
    <text evidence="1">The sequence shown here is derived from an EMBL/GenBank/DDBJ whole genome shotgun (WGS) entry which is preliminary data.</text>
</comment>